<evidence type="ECO:0000313" key="3">
    <source>
        <dbReference type="Proteomes" id="UP001404956"/>
    </source>
</evidence>
<protein>
    <recommendedName>
        <fullName evidence="1">DUF4326 domain-containing protein</fullName>
    </recommendedName>
</protein>
<dbReference type="Pfam" id="PF14216">
    <property type="entry name" value="DUF4326"/>
    <property type="match status" value="1"/>
</dbReference>
<gene>
    <name evidence="2" type="ORF">Dalu01_02277</name>
</gene>
<proteinExistence type="predicted"/>
<feature type="domain" description="DUF4326" evidence="1">
    <location>
        <begin position="15"/>
        <end position="102"/>
    </location>
</feature>
<name>A0ABP9XET4_9DEIO</name>
<dbReference type="InterPro" id="IPR025475">
    <property type="entry name" value="DUF4326"/>
</dbReference>
<sequence>MLRVANLKTLHLDPGETAIYVGRGRAPAGMEHAQLGNPFRVGAAYAPGEAAAAYLHWLRERCRRDTPQRRMILHLARRLNAGERLVVCCWCSPRPCHAHHIAAAIQGYATKLREKQCP</sequence>
<keyword evidence="3" id="KW-1185">Reference proteome</keyword>
<accession>A0ABP9XET4</accession>
<reference evidence="2 3" key="1">
    <citation type="submission" date="2024-02" db="EMBL/GenBank/DDBJ databases">
        <title>Deinococcus aluminii NBRC 112889.</title>
        <authorList>
            <person name="Ichikawa N."/>
            <person name="Katano-Makiyama Y."/>
            <person name="Hidaka K."/>
        </authorList>
    </citation>
    <scope>NUCLEOTIDE SEQUENCE [LARGE SCALE GENOMIC DNA]</scope>
    <source>
        <strain evidence="2 3">NBRC 112889</strain>
    </source>
</reference>
<dbReference type="EMBL" id="BAABRV010000005">
    <property type="protein sequence ID" value="GAA5533869.1"/>
    <property type="molecule type" value="Genomic_DNA"/>
</dbReference>
<comment type="caution">
    <text evidence="2">The sequence shown here is derived from an EMBL/GenBank/DDBJ whole genome shotgun (WGS) entry which is preliminary data.</text>
</comment>
<dbReference type="RefSeq" id="WP_345454674.1">
    <property type="nucleotide sequence ID" value="NZ_BAABRV010000005.1"/>
</dbReference>
<organism evidence="2 3">
    <name type="scientific">Deinococcus aluminii</name>
    <dbReference type="NCBI Taxonomy" id="1656885"/>
    <lineage>
        <taxon>Bacteria</taxon>
        <taxon>Thermotogati</taxon>
        <taxon>Deinococcota</taxon>
        <taxon>Deinococci</taxon>
        <taxon>Deinococcales</taxon>
        <taxon>Deinococcaceae</taxon>
        <taxon>Deinococcus</taxon>
    </lineage>
</organism>
<dbReference type="Proteomes" id="UP001404956">
    <property type="component" value="Unassembled WGS sequence"/>
</dbReference>
<evidence type="ECO:0000313" key="2">
    <source>
        <dbReference type="EMBL" id="GAA5533869.1"/>
    </source>
</evidence>
<evidence type="ECO:0000259" key="1">
    <source>
        <dbReference type="Pfam" id="PF14216"/>
    </source>
</evidence>